<dbReference type="GO" id="GO:0004129">
    <property type="term" value="F:cytochrome-c oxidase activity"/>
    <property type="evidence" value="ECO:0007669"/>
    <property type="project" value="InterPro"/>
</dbReference>
<evidence type="ECO:0000259" key="1">
    <source>
        <dbReference type="PROSITE" id="PS50857"/>
    </source>
</evidence>
<protein>
    <recommendedName>
        <fullName evidence="1">Cytochrome oxidase subunit II copper A binding domain-containing protein</fullName>
    </recommendedName>
</protein>
<dbReference type="KEGG" id="rul:UC8_56380"/>
<accession>A0A5B9QX33</accession>
<evidence type="ECO:0000313" key="3">
    <source>
        <dbReference type="Proteomes" id="UP000325286"/>
    </source>
</evidence>
<dbReference type="Pfam" id="PF00116">
    <property type="entry name" value="COX2"/>
    <property type="match status" value="1"/>
</dbReference>
<dbReference type="Proteomes" id="UP000325286">
    <property type="component" value="Chromosome"/>
</dbReference>
<dbReference type="AlphaFoldDB" id="A0A5B9QX33"/>
<gene>
    <name evidence="2" type="ORF">UC8_56380</name>
</gene>
<sequence>MVLLTLVAVLPAISFLRPNAEPPPSRYVVKVVGRDFDWHFQVLEPLTQQNAPETDRLHLPLDTEVELQITSEDYVYSLRIPEWGLHEVAVPGLVRTAQFRTNESLDRVLPVDPMCGFGAFHDDVMGSIVVGGERT</sequence>
<dbReference type="SUPFAM" id="SSF49503">
    <property type="entry name" value="Cupredoxins"/>
    <property type="match status" value="1"/>
</dbReference>
<dbReference type="InterPro" id="IPR002429">
    <property type="entry name" value="CcO_II-like_C"/>
</dbReference>
<evidence type="ECO:0000313" key="2">
    <source>
        <dbReference type="EMBL" id="QEG43587.1"/>
    </source>
</evidence>
<organism evidence="2 3">
    <name type="scientific">Roseimaritima ulvae</name>
    <dbReference type="NCBI Taxonomy" id="980254"/>
    <lineage>
        <taxon>Bacteria</taxon>
        <taxon>Pseudomonadati</taxon>
        <taxon>Planctomycetota</taxon>
        <taxon>Planctomycetia</taxon>
        <taxon>Pirellulales</taxon>
        <taxon>Pirellulaceae</taxon>
        <taxon>Roseimaritima</taxon>
    </lineage>
</organism>
<dbReference type="InterPro" id="IPR008972">
    <property type="entry name" value="Cupredoxin"/>
</dbReference>
<dbReference type="Gene3D" id="2.60.40.420">
    <property type="entry name" value="Cupredoxins - blue copper proteins"/>
    <property type="match status" value="1"/>
</dbReference>
<dbReference type="PROSITE" id="PS50857">
    <property type="entry name" value="COX2_CUA"/>
    <property type="match status" value="1"/>
</dbReference>
<feature type="domain" description="Cytochrome oxidase subunit II copper A binding" evidence="1">
    <location>
        <begin position="24"/>
        <end position="135"/>
    </location>
</feature>
<name>A0A5B9QX33_9BACT</name>
<dbReference type="GO" id="GO:0016020">
    <property type="term" value="C:membrane"/>
    <property type="evidence" value="ECO:0007669"/>
    <property type="project" value="InterPro"/>
</dbReference>
<proteinExistence type="predicted"/>
<dbReference type="EMBL" id="CP042914">
    <property type="protein sequence ID" value="QEG43587.1"/>
    <property type="molecule type" value="Genomic_DNA"/>
</dbReference>
<keyword evidence="3" id="KW-1185">Reference proteome</keyword>
<dbReference type="GO" id="GO:0005507">
    <property type="term" value="F:copper ion binding"/>
    <property type="evidence" value="ECO:0007669"/>
    <property type="project" value="InterPro"/>
</dbReference>
<reference evidence="2 3" key="1">
    <citation type="submission" date="2019-08" db="EMBL/GenBank/DDBJ databases">
        <title>Deep-cultivation of Planctomycetes and their phenomic and genomic characterization uncovers novel biology.</title>
        <authorList>
            <person name="Wiegand S."/>
            <person name="Jogler M."/>
            <person name="Boedeker C."/>
            <person name="Pinto D."/>
            <person name="Vollmers J."/>
            <person name="Rivas-Marin E."/>
            <person name="Kohn T."/>
            <person name="Peeters S.H."/>
            <person name="Heuer A."/>
            <person name="Rast P."/>
            <person name="Oberbeckmann S."/>
            <person name="Bunk B."/>
            <person name="Jeske O."/>
            <person name="Meyerdierks A."/>
            <person name="Storesund J.E."/>
            <person name="Kallscheuer N."/>
            <person name="Luecker S."/>
            <person name="Lage O.M."/>
            <person name="Pohl T."/>
            <person name="Merkel B.J."/>
            <person name="Hornburger P."/>
            <person name="Mueller R.-W."/>
            <person name="Bruemmer F."/>
            <person name="Labrenz M."/>
            <person name="Spormann A.M."/>
            <person name="Op den Camp H."/>
            <person name="Overmann J."/>
            <person name="Amann R."/>
            <person name="Jetten M.S.M."/>
            <person name="Mascher T."/>
            <person name="Medema M.H."/>
            <person name="Devos D.P."/>
            <person name="Kaster A.-K."/>
            <person name="Ovreas L."/>
            <person name="Rohde M."/>
            <person name="Galperin M.Y."/>
            <person name="Jogler C."/>
        </authorList>
    </citation>
    <scope>NUCLEOTIDE SEQUENCE [LARGE SCALE GENOMIC DNA]</scope>
    <source>
        <strain evidence="2 3">UC8</strain>
    </source>
</reference>